<keyword evidence="1" id="KW-0560">Oxidoreductase</keyword>
<evidence type="ECO:0000259" key="2">
    <source>
        <dbReference type="Pfam" id="PF00248"/>
    </source>
</evidence>
<dbReference type="InterPro" id="IPR036812">
    <property type="entry name" value="NAD(P)_OxRdtase_dom_sf"/>
</dbReference>
<protein>
    <submittedName>
        <fullName evidence="3">Aldo/keto reductase</fullName>
    </submittedName>
</protein>
<dbReference type="Proteomes" id="UP000435802">
    <property type="component" value="Unassembled WGS sequence"/>
</dbReference>
<dbReference type="EMBL" id="WUMK01000010">
    <property type="protein sequence ID" value="MXN48379.1"/>
    <property type="molecule type" value="Genomic_DNA"/>
</dbReference>
<keyword evidence="4" id="KW-1185">Reference proteome</keyword>
<dbReference type="PANTHER" id="PTHR43364:SF4">
    <property type="entry name" value="NAD(P)-LINKED OXIDOREDUCTASE SUPERFAMILY PROTEIN"/>
    <property type="match status" value="1"/>
</dbReference>
<dbReference type="FunFam" id="3.20.20.100:FF:000004">
    <property type="entry name" value="Oxidoreductase, aldo/keto reductase"/>
    <property type="match status" value="1"/>
</dbReference>
<dbReference type="Pfam" id="PF00248">
    <property type="entry name" value="Aldo_ket_red"/>
    <property type="match status" value="1"/>
</dbReference>
<reference evidence="3 4" key="1">
    <citation type="submission" date="2019-12" db="EMBL/GenBank/DDBJ databases">
        <title>Shinella kummerowiae sp. nov., a symbiotic bacterium isolated from root nodules of the herbal legume Kummerowia stipulacea.</title>
        <authorList>
            <person name="Gao J."/>
        </authorList>
    </citation>
    <scope>NUCLEOTIDE SEQUENCE [LARGE SCALE GENOMIC DNA]</scope>
    <source>
        <strain evidence="3 4">CCBAU 25048</strain>
    </source>
</reference>
<sequence>MQYIRLGHSGLKVSRLCLGTMNMGSKNWKPWIFDEGESEPIIGHALDNGVNFIDLADFYSAGAGEEVVCNVLRRLTRREELIITTKLGYAIGKGVNNGGHSRKHVFEAMDGSLTRMKSDYVDIYMLHYFDTETPVEETMEAMNDLVRAGKARYIGVSTMFTWQFAKILKVCEKHGWARPINMQLQLNCAYREEEREMIPFCVDQGVGVSVFSPLARGILTNDMNSIRNQTDFFTAEMYNDRASRDIALSVARVAEARGVTPAQIAQAWVLGKPEISSMLVGADTKAQFDSALAALSTALDADEIFEIERNYTPCDLINDYTTGKRLPREPRPAAGRFAAPMAAVA</sequence>
<dbReference type="RefSeq" id="WP_160861873.1">
    <property type="nucleotide sequence ID" value="NZ_JAODWE010000008.1"/>
</dbReference>
<feature type="domain" description="NADP-dependent oxidoreductase" evidence="2">
    <location>
        <begin position="15"/>
        <end position="308"/>
    </location>
</feature>
<evidence type="ECO:0000313" key="4">
    <source>
        <dbReference type="Proteomes" id="UP000435802"/>
    </source>
</evidence>
<dbReference type="InterPro" id="IPR023210">
    <property type="entry name" value="NADP_OxRdtase_dom"/>
</dbReference>
<gene>
    <name evidence="3" type="ORF">GR138_24505</name>
</gene>
<dbReference type="PANTHER" id="PTHR43364">
    <property type="entry name" value="NADH-SPECIFIC METHYLGLYOXAL REDUCTASE-RELATED"/>
    <property type="match status" value="1"/>
</dbReference>
<dbReference type="Gene3D" id="3.20.20.100">
    <property type="entry name" value="NADP-dependent oxidoreductase domain"/>
    <property type="match status" value="1"/>
</dbReference>
<dbReference type="SUPFAM" id="SSF51430">
    <property type="entry name" value="NAD(P)-linked oxidoreductase"/>
    <property type="match status" value="1"/>
</dbReference>
<proteinExistence type="predicted"/>
<dbReference type="AlphaFoldDB" id="A0A6N8SHV3"/>
<dbReference type="GO" id="GO:0016491">
    <property type="term" value="F:oxidoreductase activity"/>
    <property type="evidence" value="ECO:0007669"/>
    <property type="project" value="UniProtKB-KW"/>
</dbReference>
<evidence type="ECO:0000313" key="3">
    <source>
        <dbReference type="EMBL" id="MXN48379.1"/>
    </source>
</evidence>
<evidence type="ECO:0000256" key="1">
    <source>
        <dbReference type="ARBA" id="ARBA00023002"/>
    </source>
</evidence>
<comment type="caution">
    <text evidence="3">The sequence shown here is derived from an EMBL/GenBank/DDBJ whole genome shotgun (WGS) entry which is preliminary data.</text>
</comment>
<name>A0A6N8SHV3_9HYPH</name>
<dbReference type="OrthoDB" id="9803483at2"/>
<organism evidence="3 4">
    <name type="scientific">Shinella kummerowiae</name>
    <dbReference type="NCBI Taxonomy" id="417745"/>
    <lineage>
        <taxon>Bacteria</taxon>
        <taxon>Pseudomonadati</taxon>
        <taxon>Pseudomonadota</taxon>
        <taxon>Alphaproteobacteria</taxon>
        <taxon>Hyphomicrobiales</taxon>
        <taxon>Rhizobiaceae</taxon>
        <taxon>Shinella</taxon>
    </lineage>
</organism>
<dbReference type="InterPro" id="IPR050523">
    <property type="entry name" value="AKR_Detox_Biosynth"/>
</dbReference>
<accession>A0A6N8SHV3</accession>
<dbReference type="CDD" id="cd19079">
    <property type="entry name" value="AKR_EcYajO-like"/>
    <property type="match status" value="1"/>
</dbReference>
<dbReference type="GO" id="GO:0005829">
    <property type="term" value="C:cytosol"/>
    <property type="evidence" value="ECO:0007669"/>
    <property type="project" value="TreeGrafter"/>
</dbReference>